<reference evidence="1 2" key="1">
    <citation type="submission" date="2019-12" db="EMBL/GenBank/DDBJ databases">
        <authorList>
            <person name="Scholz U."/>
            <person name="Mascher M."/>
            <person name="Fiebig A."/>
        </authorList>
    </citation>
    <scope>NUCLEOTIDE SEQUENCE</scope>
</reference>
<dbReference type="AlphaFoldDB" id="A0A7I8J2F1"/>
<dbReference type="SUPFAM" id="SSF53098">
    <property type="entry name" value="Ribonuclease H-like"/>
    <property type="match status" value="1"/>
</dbReference>
<evidence type="ECO:0000313" key="2">
    <source>
        <dbReference type="Proteomes" id="UP001189122"/>
    </source>
</evidence>
<proteinExistence type="predicted"/>
<dbReference type="EMBL" id="LR743595">
    <property type="protein sequence ID" value="CAA2624716.1"/>
    <property type="molecule type" value="Genomic_DNA"/>
</dbReference>
<organism evidence="1">
    <name type="scientific">Spirodela intermedia</name>
    <name type="common">Intermediate duckweed</name>
    <dbReference type="NCBI Taxonomy" id="51605"/>
    <lineage>
        <taxon>Eukaryota</taxon>
        <taxon>Viridiplantae</taxon>
        <taxon>Streptophyta</taxon>
        <taxon>Embryophyta</taxon>
        <taxon>Tracheophyta</taxon>
        <taxon>Spermatophyta</taxon>
        <taxon>Magnoliopsida</taxon>
        <taxon>Liliopsida</taxon>
        <taxon>Araceae</taxon>
        <taxon>Lemnoideae</taxon>
        <taxon>Spirodela</taxon>
    </lineage>
</organism>
<dbReference type="PANTHER" id="PTHR35046:SF26">
    <property type="entry name" value="RNA-DIRECTED DNA POLYMERASE"/>
    <property type="match status" value="1"/>
</dbReference>
<dbReference type="EMBL" id="CACRZD030000008">
    <property type="protein sequence ID" value="CAA6664152.1"/>
    <property type="molecule type" value="Genomic_DNA"/>
</dbReference>
<dbReference type="Proteomes" id="UP001189122">
    <property type="component" value="Unassembled WGS sequence"/>
</dbReference>
<dbReference type="Gene3D" id="3.30.420.10">
    <property type="entry name" value="Ribonuclease H-like superfamily/Ribonuclease H"/>
    <property type="match status" value="1"/>
</dbReference>
<dbReference type="InterPro" id="IPR036397">
    <property type="entry name" value="RNaseH_sf"/>
</dbReference>
<name>A0A7I8J2F1_SPIIN</name>
<protein>
    <submittedName>
        <fullName evidence="1">Uncharacterized protein</fullName>
    </submittedName>
</protein>
<evidence type="ECO:0000313" key="1">
    <source>
        <dbReference type="EMBL" id="CAA2624716.1"/>
    </source>
</evidence>
<dbReference type="GO" id="GO:0003676">
    <property type="term" value="F:nucleic acid binding"/>
    <property type="evidence" value="ECO:0007669"/>
    <property type="project" value="InterPro"/>
</dbReference>
<dbReference type="InterPro" id="IPR012337">
    <property type="entry name" value="RNaseH-like_sf"/>
</dbReference>
<sequence>MSVWILLHGIPQTITSDRNSKFLSYFWKTLWFMVSTKLQYSTAFHP</sequence>
<accession>A0A7I8J2F1</accession>
<dbReference type="PANTHER" id="PTHR35046">
    <property type="entry name" value="ZINC KNUCKLE (CCHC-TYPE) FAMILY PROTEIN"/>
    <property type="match status" value="1"/>
</dbReference>
<keyword evidence="2" id="KW-1185">Reference proteome</keyword>
<gene>
    <name evidence="1" type="ORF">SI7747_08010541</name>
</gene>